<evidence type="ECO:0000256" key="3">
    <source>
        <dbReference type="ARBA" id="ARBA00022512"/>
    </source>
</evidence>
<evidence type="ECO:0000259" key="8">
    <source>
        <dbReference type="Pfam" id="PF05737"/>
    </source>
</evidence>
<dbReference type="Pfam" id="PF05737">
    <property type="entry name" value="Collagen_bind"/>
    <property type="match status" value="1"/>
</dbReference>
<dbReference type="Pfam" id="PF17802">
    <property type="entry name" value="SpaA"/>
    <property type="match status" value="2"/>
</dbReference>
<dbReference type="Proteomes" id="UP000031339">
    <property type="component" value="Unassembled WGS sequence"/>
</dbReference>
<feature type="domain" description="CNA-B" evidence="9">
    <location>
        <begin position="541"/>
        <end position="629"/>
    </location>
</feature>
<evidence type="ECO:0000256" key="1">
    <source>
        <dbReference type="ARBA" id="ARBA00004168"/>
    </source>
</evidence>
<name>A0A0C1KFI9_STRCV</name>
<evidence type="ECO:0000256" key="5">
    <source>
        <dbReference type="ARBA" id="ARBA00022729"/>
    </source>
</evidence>
<evidence type="ECO:0000259" key="10">
    <source>
        <dbReference type="Pfam" id="PF17802"/>
    </source>
</evidence>
<dbReference type="InterPro" id="IPR008454">
    <property type="entry name" value="Collagen-bd_Cna-like_B-typ_dom"/>
</dbReference>
<keyword evidence="12" id="KW-0176">Collagen</keyword>
<evidence type="ECO:0000256" key="6">
    <source>
        <dbReference type="ARBA" id="ARBA00023088"/>
    </source>
</evidence>
<keyword evidence="7" id="KW-1133">Transmembrane helix</keyword>
<evidence type="ECO:0000256" key="2">
    <source>
        <dbReference type="ARBA" id="ARBA00007257"/>
    </source>
</evidence>
<dbReference type="AlphaFoldDB" id="A0A0C1KFI9"/>
<dbReference type="PANTHER" id="PTHR36108:SF13">
    <property type="entry name" value="COLOSSIN-B-RELATED"/>
    <property type="match status" value="1"/>
</dbReference>
<keyword evidence="7" id="KW-0812">Transmembrane</keyword>
<accession>A0A0C1KFI9</accession>
<dbReference type="Pfam" id="PF17961">
    <property type="entry name" value="Big_8"/>
    <property type="match status" value="1"/>
</dbReference>
<evidence type="ECO:0000259" key="9">
    <source>
        <dbReference type="Pfam" id="PF05738"/>
    </source>
</evidence>
<evidence type="ECO:0000313" key="12">
    <source>
        <dbReference type="EMBL" id="KIC77642.1"/>
    </source>
</evidence>
<dbReference type="RefSeq" id="WP_039677667.1">
    <property type="nucleotide sequence ID" value="NZ_JWIY01000003.1"/>
</dbReference>
<comment type="caution">
    <text evidence="12">The sequence shown here is derived from an EMBL/GenBank/DDBJ whole genome shotgun (WGS) entry which is preliminary data.</text>
</comment>
<keyword evidence="7" id="KW-0472">Membrane</keyword>
<dbReference type="GO" id="GO:0005518">
    <property type="term" value="F:collagen binding"/>
    <property type="evidence" value="ECO:0007669"/>
    <property type="project" value="InterPro"/>
</dbReference>
<feature type="transmembrane region" description="Helical" evidence="7">
    <location>
        <begin position="651"/>
        <end position="670"/>
    </location>
</feature>
<dbReference type="Gene3D" id="2.60.40.740">
    <property type="match status" value="1"/>
</dbReference>
<organism evidence="12 13">
    <name type="scientific">Streptococcus constellatus</name>
    <dbReference type="NCBI Taxonomy" id="76860"/>
    <lineage>
        <taxon>Bacteria</taxon>
        <taxon>Bacillati</taxon>
        <taxon>Bacillota</taxon>
        <taxon>Bacilli</taxon>
        <taxon>Lactobacillales</taxon>
        <taxon>Streptococcaceae</taxon>
        <taxon>Streptococcus</taxon>
        <taxon>Streptococcus anginosus group</taxon>
    </lineage>
</organism>
<evidence type="ECO:0000313" key="13">
    <source>
        <dbReference type="Proteomes" id="UP000031339"/>
    </source>
</evidence>
<dbReference type="Gene3D" id="2.60.40.10">
    <property type="entry name" value="Immunoglobulins"/>
    <property type="match status" value="2"/>
</dbReference>
<proteinExistence type="inferred from homology"/>
<comment type="subcellular location">
    <subcellularLocation>
        <location evidence="1">Secreted</location>
        <location evidence="1">Cell wall</location>
        <topology evidence="1">Peptidoglycan-anchor</topology>
    </subcellularLocation>
</comment>
<feature type="domain" description="Collagen binding" evidence="8">
    <location>
        <begin position="187"/>
        <end position="318"/>
    </location>
</feature>
<dbReference type="GO" id="GO:0007155">
    <property type="term" value="P:cell adhesion"/>
    <property type="evidence" value="ECO:0007669"/>
    <property type="project" value="InterPro"/>
</dbReference>
<dbReference type="SUPFAM" id="SSF49478">
    <property type="entry name" value="Cna protein B-type domain"/>
    <property type="match status" value="2"/>
</dbReference>
<dbReference type="PANTHER" id="PTHR36108">
    <property type="entry name" value="COLOSSIN-B-RELATED"/>
    <property type="match status" value="1"/>
</dbReference>
<keyword evidence="6" id="KW-0572">Peptidoglycan-anchor</keyword>
<dbReference type="OrthoDB" id="1744455at2"/>
<keyword evidence="4" id="KW-0964">Secreted</keyword>
<dbReference type="InterPro" id="IPR013783">
    <property type="entry name" value="Ig-like_fold"/>
</dbReference>
<feature type="domain" description="SDR-like Ig" evidence="11">
    <location>
        <begin position="59"/>
        <end position="157"/>
    </location>
</feature>
<evidence type="ECO:0000259" key="11">
    <source>
        <dbReference type="Pfam" id="PF17961"/>
    </source>
</evidence>
<protein>
    <submittedName>
        <fullName evidence="12">Collagen-binding protein</fullName>
    </submittedName>
</protein>
<evidence type="ECO:0000256" key="4">
    <source>
        <dbReference type="ARBA" id="ARBA00022525"/>
    </source>
</evidence>
<dbReference type="InterPro" id="IPR008456">
    <property type="entry name" value="Collagen-bd_dom"/>
</dbReference>
<dbReference type="InterPro" id="IPR008966">
    <property type="entry name" value="Adhesion_dom_sf"/>
</dbReference>
<sequence length="675" mass="74851">MFKIKRRTNKIIRGALFLLALLFSFHITVKQVIHAKTIPNVITSMKVTDSDGNPLQGDLKKWQDFKVSATFSLPNNTVAAGDTTTIDFPKQLVYNSPNKSFNIVSSQGDIVAVANIDATNKKIVLTYTDYVEKHSDIKGTFDFHVRFDHREHKVNGKVDLEFKIDGKITNAGKPGFVGAGEAEKFAIVKGGWPLTNDPERLGYDVAINRTQETFKNAVIEDEFVGNGVIEADSVKIIKGVWLYNSTTSEWELQQAEDVTAKLKANIIVNKRKATVKIGDIASNEGYYINYKVKLNGEPKIGDAFINKVKLTADNTVDRTTEVETRYVKANGKADGQNFTIKVKKVDANGQPLSNAEFQVIRNRTKEVIGTITTDANGMGELSHLLKDEYTLKESKAPDGYKKRDEKFKISPSDFGTEQTVLRTIVNQKVGNKKIKISKLNPNGKMISGAKLHVYKGEGTQGEVVASWTSELGKTHELSLDPGIYTFHEETAPNGYKAVSDIVFEVTTAGQVNILKAKNNTATVKNDRLNITDQFDEARTNISVVKHWDDKDNQAGKRPNHITVNLLADGKKIESQTIKPNENGKWRAEFTNKPKYKNGKEIHYTITEEVVASYRAEISGDAASGFVLKNLYDPSQPPAPKQKILPRTGTTVMGALIVVGLVVLNGSIYLAKRKNR</sequence>
<dbReference type="Gene3D" id="2.60.40.1280">
    <property type="match status" value="1"/>
</dbReference>
<comment type="similarity">
    <text evidence="2">Belongs to the serine-aspartate repeat-containing protein (SDr) family.</text>
</comment>
<feature type="domain" description="SpaA-like prealbumin fold" evidence="10">
    <location>
        <begin position="339"/>
        <end position="412"/>
    </location>
</feature>
<dbReference type="InterPro" id="IPR011252">
    <property type="entry name" value="Fibrogen-bd_dom1"/>
</dbReference>
<feature type="domain" description="SpaA-like prealbumin fold" evidence="10">
    <location>
        <begin position="433"/>
        <end position="519"/>
    </location>
</feature>
<dbReference type="EMBL" id="JWIY01000003">
    <property type="protein sequence ID" value="KIC77642.1"/>
    <property type="molecule type" value="Genomic_DNA"/>
</dbReference>
<dbReference type="Gene3D" id="2.60.40.1140">
    <property type="entry name" value="Collagen-binding surface protein Cna, B-type domain"/>
    <property type="match status" value="1"/>
</dbReference>
<keyword evidence="5" id="KW-0732">Signal</keyword>
<dbReference type="Pfam" id="PF05738">
    <property type="entry name" value="Cna_B"/>
    <property type="match status" value="1"/>
</dbReference>
<keyword evidence="3" id="KW-0134">Cell wall</keyword>
<dbReference type="CDD" id="cd00222">
    <property type="entry name" value="CollagenBindB"/>
    <property type="match status" value="1"/>
</dbReference>
<gene>
    <name evidence="12" type="ORF">RN79_08085</name>
</gene>
<dbReference type="SUPFAM" id="SSF49401">
    <property type="entry name" value="Bacterial adhesins"/>
    <property type="match status" value="2"/>
</dbReference>
<dbReference type="InterPro" id="IPR041033">
    <property type="entry name" value="SpaA_PFL_dom_1"/>
</dbReference>
<reference evidence="12 13" key="1">
    <citation type="submission" date="2014-12" db="EMBL/GenBank/DDBJ databases">
        <title>Partial genome sequence of Streptococcus constellatus KCOM 1650 (= ChDC B144).</title>
        <authorList>
            <person name="Kook J.-K."/>
            <person name="Park S.-N."/>
            <person name="Lim Y.K."/>
            <person name="Jo E."/>
        </authorList>
    </citation>
    <scope>NUCLEOTIDE SEQUENCE [LARGE SCALE GENOMIC DNA]</scope>
    <source>
        <strain evidence="12 13">KCOM 1650</strain>
    </source>
</reference>
<evidence type="ECO:0000256" key="7">
    <source>
        <dbReference type="SAM" id="Phobius"/>
    </source>
</evidence>
<dbReference type="InterPro" id="IPR041171">
    <property type="entry name" value="SDR_Ig"/>
</dbReference>